<reference evidence="2 3" key="1">
    <citation type="journal article" date="2012" name="BMC Genomics">
        <title>Comparative genomics of the white-rot fungi, Phanerochaete carnosa and P. chrysosporium, to elucidate the genetic basis of the distinct wood types they colonize.</title>
        <authorList>
            <person name="Suzuki H."/>
            <person name="MacDonald J."/>
            <person name="Syed K."/>
            <person name="Salamov A."/>
            <person name="Hori C."/>
            <person name="Aerts A."/>
            <person name="Henrissat B."/>
            <person name="Wiebenga A."/>
            <person name="vanKuyk P.A."/>
            <person name="Barry K."/>
            <person name="Lindquist E."/>
            <person name="LaButti K."/>
            <person name="Lapidus A."/>
            <person name="Lucas S."/>
            <person name="Coutinho P."/>
            <person name="Gong Y."/>
            <person name="Samejima M."/>
            <person name="Mahadevan R."/>
            <person name="Abou-Zaid M."/>
            <person name="de Vries R.P."/>
            <person name="Igarashi K."/>
            <person name="Yadav J.S."/>
            <person name="Grigoriev I.V."/>
            <person name="Master E.R."/>
        </authorList>
    </citation>
    <scope>NUCLEOTIDE SEQUENCE [LARGE SCALE GENOMIC DNA]</scope>
    <source>
        <strain evidence="2 3">HHB-10118-sp</strain>
    </source>
</reference>
<dbReference type="InParanoid" id="K5W396"/>
<proteinExistence type="predicted"/>
<dbReference type="AlphaFoldDB" id="K5W396"/>
<dbReference type="GeneID" id="18913057"/>
<feature type="region of interest" description="Disordered" evidence="1">
    <location>
        <begin position="1"/>
        <end position="23"/>
    </location>
</feature>
<dbReference type="EMBL" id="JH930474">
    <property type="protein sequence ID" value="EKM53384.1"/>
    <property type="molecule type" value="Genomic_DNA"/>
</dbReference>
<evidence type="ECO:0000256" key="1">
    <source>
        <dbReference type="SAM" id="MobiDB-lite"/>
    </source>
</evidence>
<accession>K5W396</accession>
<name>K5W396_PHACS</name>
<organism evidence="2 3">
    <name type="scientific">Phanerochaete carnosa (strain HHB-10118-sp)</name>
    <name type="common">White-rot fungus</name>
    <name type="synonym">Peniophora carnosa</name>
    <dbReference type="NCBI Taxonomy" id="650164"/>
    <lineage>
        <taxon>Eukaryota</taxon>
        <taxon>Fungi</taxon>
        <taxon>Dikarya</taxon>
        <taxon>Basidiomycota</taxon>
        <taxon>Agaricomycotina</taxon>
        <taxon>Agaricomycetes</taxon>
        <taxon>Polyporales</taxon>
        <taxon>Phanerochaetaceae</taxon>
        <taxon>Phanerochaete</taxon>
    </lineage>
</organism>
<dbReference type="Proteomes" id="UP000008370">
    <property type="component" value="Unassembled WGS sequence"/>
</dbReference>
<keyword evidence="3" id="KW-1185">Reference proteome</keyword>
<protein>
    <submittedName>
        <fullName evidence="2">Uncharacterized protein</fullName>
    </submittedName>
</protein>
<dbReference type="KEGG" id="pco:PHACADRAFT_211082"/>
<gene>
    <name evidence="2" type="ORF">PHACADRAFT_211082</name>
</gene>
<dbReference type="RefSeq" id="XP_007398076.1">
    <property type="nucleotide sequence ID" value="XM_007398014.1"/>
</dbReference>
<evidence type="ECO:0000313" key="2">
    <source>
        <dbReference type="EMBL" id="EKM53384.1"/>
    </source>
</evidence>
<dbReference type="HOGENOM" id="CLU_1533116_0_0_1"/>
<sequence>MALATCRPDSCQQTSNVTAMPASPPERYKYPLSLTFPAPNTSHLNHHHLISPWLHSLPSTWGKVVINPSYPLPGPGNDSRSCTRLADTASLVDDRKLLVNLDIVESIPVAVVDGVPVQACRWYRTSVKGDVLATIAARVEDRALPKASKQRIPLFSVSTCTGHRQQELYAAGRNR</sequence>
<evidence type="ECO:0000313" key="3">
    <source>
        <dbReference type="Proteomes" id="UP000008370"/>
    </source>
</evidence>